<dbReference type="PRINTS" id="PR00319">
    <property type="entry name" value="GPROTEINB"/>
</dbReference>
<name>A0A1Y2BNQ5_9FUNG</name>
<dbReference type="GO" id="GO:0005730">
    <property type="term" value="C:nucleolus"/>
    <property type="evidence" value="ECO:0007669"/>
    <property type="project" value="UniProtKB-SubCell"/>
</dbReference>
<dbReference type="GO" id="GO:0000027">
    <property type="term" value="P:ribosomal large subunit assembly"/>
    <property type="evidence" value="ECO:0007669"/>
    <property type="project" value="EnsemblFungi"/>
</dbReference>
<evidence type="ECO:0000256" key="2">
    <source>
        <dbReference type="ARBA" id="ARBA00022574"/>
    </source>
</evidence>
<dbReference type="SMART" id="SM00320">
    <property type="entry name" value="WD40"/>
    <property type="match status" value="8"/>
</dbReference>
<dbReference type="PROSITE" id="PS00678">
    <property type="entry name" value="WD_REPEATS_1"/>
    <property type="match status" value="4"/>
</dbReference>
<dbReference type="EMBL" id="MCGO01000056">
    <property type="protein sequence ID" value="ORY36383.1"/>
    <property type="molecule type" value="Genomic_DNA"/>
</dbReference>
<evidence type="ECO:0000256" key="3">
    <source>
        <dbReference type="ARBA" id="ARBA00022737"/>
    </source>
</evidence>
<comment type="subcellular location">
    <subcellularLocation>
        <location evidence="1">Nucleus</location>
        <location evidence="1">Nucleolus</location>
    </subcellularLocation>
</comment>
<dbReference type="PANTHER" id="PTHR19848">
    <property type="entry name" value="WD40 REPEAT PROTEIN"/>
    <property type="match status" value="1"/>
</dbReference>
<dbReference type="AlphaFoldDB" id="A0A1Y2BNQ5"/>
<feature type="repeat" description="WD" evidence="5">
    <location>
        <begin position="144"/>
        <end position="190"/>
    </location>
</feature>
<keyword evidence="3" id="KW-0677">Repeat</keyword>
<feature type="repeat" description="WD" evidence="5">
    <location>
        <begin position="353"/>
        <end position="394"/>
    </location>
</feature>
<feature type="repeat" description="WD" evidence="5">
    <location>
        <begin position="101"/>
        <end position="142"/>
    </location>
</feature>
<dbReference type="PANTHER" id="PTHR19848:SF0">
    <property type="entry name" value="NOTCHLESS PROTEIN HOMOLOG 1"/>
    <property type="match status" value="1"/>
</dbReference>
<dbReference type="FunFam" id="2.130.10.10:FF:000464">
    <property type="entry name" value="Ribosome assembly protein 4"/>
    <property type="match status" value="1"/>
</dbReference>
<feature type="repeat" description="WD" evidence="5">
    <location>
        <begin position="311"/>
        <end position="352"/>
    </location>
</feature>
<accession>A0A1Y2BNQ5</accession>
<keyword evidence="4" id="KW-0539">Nucleus</keyword>
<dbReference type="PROSITE" id="PS50294">
    <property type="entry name" value="WD_REPEATS_REGION"/>
    <property type="match status" value="6"/>
</dbReference>
<keyword evidence="2 5" id="KW-0853">WD repeat</keyword>
<reference evidence="6 7" key="1">
    <citation type="submission" date="2016-07" db="EMBL/GenBank/DDBJ databases">
        <title>Pervasive Adenine N6-methylation of Active Genes in Fungi.</title>
        <authorList>
            <consortium name="DOE Joint Genome Institute"/>
            <person name="Mondo S.J."/>
            <person name="Dannebaum R.O."/>
            <person name="Kuo R.C."/>
            <person name="Labutti K."/>
            <person name="Haridas S."/>
            <person name="Kuo A."/>
            <person name="Salamov A."/>
            <person name="Ahrendt S.R."/>
            <person name="Lipzen A."/>
            <person name="Sullivan W."/>
            <person name="Andreopoulos W.B."/>
            <person name="Clum A."/>
            <person name="Lindquist E."/>
            <person name="Daum C."/>
            <person name="Ramamoorthy G.K."/>
            <person name="Gryganskyi A."/>
            <person name="Culley D."/>
            <person name="Magnuson J.K."/>
            <person name="James T.Y."/>
            <person name="O'Malley M.A."/>
            <person name="Stajich J.E."/>
            <person name="Spatafora J.W."/>
            <person name="Visel A."/>
            <person name="Grigoriev I.V."/>
        </authorList>
    </citation>
    <scope>NUCLEOTIDE SEQUENCE [LARGE SCALE GENOMIC DNA]</scope>
    <source>
        <strain evidence="6 7">JEL800</strain>
    </source>
</reference>
<dbReference type="OrthoDB" id="10267436at2759"/>
<dbReference type="InterPro" id="IPR001632">
    <property type="entry name" value="WD40_G-protein_beta-like"/>
</dbReference>
<dbReference type="PROSITE" id="PS50082">
    <property type="entry name" value="WD_REPEATS_2"/>
    <property type="match status" value="7"/>
</dbReference>
<proteinExistence type="predicted"/>
<dbReference type="CDD" id="cd00200">
    <property type="entry name" value="WD40"/>
    <property type="match status" value="1"/>
</dbReference>
<dbReference type="STRING" id="329046.A0A1Y2BNQ5"/>
<dbReference type="InterPro" id="IPR020472">
    <property type="entry name" value="WD40_PAC1"/>
</dbReference>
<dbReference type="InterPro" id="IPR019775">
    <property type="entry name" value="WD40_repeat_CS"/>
</dbReference>
<evidence type="ECO:0000256" key="5">
    <source>
        <dbReference type="PROSITE-ProRule" id="PRU00221"/>
    </source>
</evidence>
<feature type="repeat" description="WD" evidence="5">
    <location>
        <begin position="191"/>
        <end position="231"/>
    </location>
</feature>
<dbReference type="InterPro" id="IPR015943">
    <property type="entry name" value="WD40/YVTN_repeat-like_dom_sf"/>
</dbReference>
<dbReference type="Gene3D" id="2.130.10.10">
    <property type="entry name" value="YVTN repeat-like/Quinoprotein amine dehydrogenase"/>
    <property type="match status" value="1"/>
</dbReference>
<keyword evidence="7" id="KW-1185">Reference proteome</keyword>
<dbReference type="InterPro" id="IPR001680">
    <property type="entry name" value="WD40_rpt"/>
</dbReference>
<evidence type="ECO:0000313" key="6">
    <source>
        <dbReference type="EMBL" id="ORY36383.1"/>
    </source>
</evidence>
<gene>
    <name evidence="6" type="ORF">BCR33DRAFT_722191</name>
</gene>
<evidence type="ECO:0000313" key="7">
    <source>
        <dbReference type="Proteomes" id="UP000193642"/>
    </source>
</evidence>
<protein>
    <submittedName>
        <fullName evidence="6">WD40 repeat-like protein</fullName>
    </submittedName>
</protein>
<organism evidence="6 7">
    <name type="scientific">Rhizoclosmatium globosum</name>
    <dbReference type="NCBI Taxonomy" id="329046"/>
    <lineage>
        <taxon>Eukaryota</taxon>
        <taxon>Fungi</taxon>
        <taxon>Fungi incertae sedis</taxon>
        <taxon>Chytridiomycota</taxon>
        <taxon>Chytridiomycota incertae sedis</taxon>
        <taxon>Chytridiomycetes</taxon>
        <taxon>Chytridiales</taxon>
        <taxon>Chytriomycetaceae</taxon>
        <taxon>Rhizoclosmatium</taxon>
    </lineage>
</organism>
<sequence length="428" mass="47505">MQEDPLPYAFFVDSQELSSTIHEDILVNQGKSSEEMITICYRPQAVFKVRTVTRCSSSLNGHTEAVLAVSFSPDGSMLATGSGDTTIRIWDLNTETPKHTLTGHTNWVQILAWSPDAKFLTSGSMDKTVRIWDAKAGKALGEGLKSHTQLITGIAWEPLHLNAQCNRFATSSKDMTIKIWNAQTRQVLMTLSSHTGPVTCVKWGGSGLIYSASRDKSVRVWDAKEGKLVRVLEGHGHWVNSLALSSEFLIRTGAWDHTFKKYATPQELHEAAVERYNKNKGEGPERLASCSDDYTIFLWNPEVSKKPVARMTGHMQLVNHISFAPDGRTLASASFDKSVKLWDGHTGKFIETLRGHVGAVYQVTFSSDSRQILSGSRDSTCKVWDLKTRKLKMDLPGHADEVFSVDWSPGGDKVASGGKDRVVKIWKH</sequence>
<comment type="caution">
    <text evidence="6">The sequence shown here is derived from an EMBL/GenBank/DDBJ whole genome shotgun (WGS) entry which is preliminary data.</text>
</comment>
<evidence type="ECO:0000256" key="1">
    <source>
        <dbReference type="ARBA" id="ARBA00004604"/>
    </source>
</evidence>
<dbReference type="GO" id="GO:0110136">
    <property type="term" value="P:protein-RNA complex remodeling"/>
    <property type="evidence" value="ECO:0007669"/>
    <property type="project" value="EnsemblFungi"/>
</dbReference>
<feature type="repeat" description="WD" evidence="5">
    <location>
        <begin position="59"/>
        <end position="100"/>
    </location>
</feature>
<dbReference type="Proteomes" id="UP000193642">
    <property type="component" value="Unassembled WGS sequence"/>
</dbReference>
<feature type="repeat" description="WD" evidence="5">
    <location>
        <begin position="395"/>
        <end position="428"/>
    </location>
</feature>
<dbReference type="SUPFAM" id="SSF50978">
    <property type="entry name" value="WD40 repeat-like"/>
    <property type="match status" value="1"/>
</dbReference>
<dbReference type="PRINTS" id="PR00320">
    <property type="entry name" value="GPROTEINBRPT"/>
</dbReference>
<evidence type="ECO:0000256" key="4">
    <source>
        <dbReference type="ARBA" id="ARBA00023242"/>
    </source>
</evidence>
<dbReference type="Pfam" id="PF00400">
    <property type="entry name" value="WD40"/>
    <property type="match status" value="8"/>
</dbReference>
<dbReference type="InterPro" id="IPR036322">
    <property type="entry name" value="WD40_repeat_dom_sf"/>
</dbReference>